<evidence type="ECO:0000256" key="1">
    <source>
        <dbReference type="ARBA" id="ARBA00004123"/>
    </source>
</evidence>
<dbReference type="InterPro" id="IPR004098">
    <property type="entry name" value="Prp18"/>
</dbReference>
<dbReference type="GO" id="GO:0000350">
    <property type="term" value="P:generation of catalytic spliceosome for second transesterification step"/>
    <property type="evidence" value="ECO:0007669"/>
    <property type="project" value="TreeGrafter"/>
</dbReference>
<accession>A0A3P3YIN9</accession>
<dbReference type="GO" id="GO:0005682">
    <property type="term" value="C:U5 snRNP"/>
    <property type="evidence" value="ECO:0007669"/>
    <property type="project" value="TreeGrafter"/>
</dbReference>
<comment type="similarity">
    <text evidence="2">Belongs to the PRP18 family.</text>
</comment>
<dbReference type="GO" id="GO:0046540">
    <property type="term" value="C:U4/U6 x U5 tri-snRNP complex"/>
    <property type="evidence" value="ECO:0007669"/>
    <property type="project" value="TreeGrafter"/>
</dbReference>
<dbReference type="Gene3D" id="1.20.940.10">
    <property type="entry name" value="Functional domain of the splicing factor Prp18"/>
    <property type="match status" value="1"/>
</dbReference>
<dbReference type="InterPro" id="IPR014906">
    <property type="entry name" value="PRP4-like"/>
</dbReference>
<feature type="region of interest" description="Disordered" evidence="8">
    <location>
        <begin position="146"/>
        <end position="166"/>
    </location>
</feature>
<evidence type="ECO:0000256" key="2">
    <source>
        <dbReference type="ARBA" id="ARBA00008137"/>
    </source>
</evidence>
<dbReference type="GO" id="GO:0071021">
    <property type="term" value="C:U2-type post-spliceosomal complex"/>
    <property type="evidence" value="ECO:0007669"/>
    <property type="project" value="TreeGrafter"/>
</dbReference>
<evidence type="ECO:0000256" key="7">
    <source>
        <dbReference type="ARBA" id="ARBA00023242"/>
    </source>
</evidence>
<dbReference type="EMBL" id="OVEO01000013">
    <property type="protein sequence ID" value="SPR00073.1"/>
    <property type="molecule type" value="Genomic_DNA"/>
</dbReference>
<sequence>MDVLADEIARARKEAQERRAAAAAGRPSKYQRRGDLERSAASEVAQVKADGSKEAVPATPPRASGDGKEAESGAAAESTPILPQAELVRRLRAFSVPVLLFGETPAEQNARLRSHRLQAHDRAHGSAAGKYDNLQRKIEKEIESEMAAAQVDGGHQAESPQRNRRAELEKYKDPKFRADFEHVEDYILYFFKRLLLLWEKSLNDRPEEERRPLLKLLKRRDTPADILRDITKIVDLALQREYVQANDWYLRMSIGNAPWPMGVTMVGIHERKGREKIFSQSIAHVLNDETQRKYIQSIKRLLSFAQTINPNPSNTKNVG</sequence>
<dbReference type="Pfam" id="PF08799">
    <property type="entry name" value="PRP4"/>
    <property type="match status" value="1"/>
</dbReference>
<proteinExistence type="inferred from homology"/>
<dbReference type="InterPro" id="IPR039979">
    <property type="entry name" value="PRPF18"/>
</dbReference>
<name>A0A3P3YIN9_PLABS</name>
<evidence type="ECO:0000256" key="4">
    <source>
        <dbReference type="ARBA" id="ARBA00022664"/>
    </source>
</evidence>
<evidence type="ECO:0000259" key="9">
    <source>
        <dbReference type="Pfam" id="PF02840"/>
    </source>
</evidence>
<dbReference type="PANTHER" id="PTHR13007">
    <property type="entry name" value="PRE-MRNA SPLICING FACTOR-RELATED"/>
    <property type="match status" value="1"/>
</dbReference>
<evidence type="ECO:0000256" key="6">
    <source>
        <dbReference type="ARBA" id="ARBA00023187"/>
    </source>
</evidence>
<dbReference type="PANTHER" id="PTHR13007:SF19">
    <property type="entry name" value="PRE-MRNA-SPLICING FACTOR 18"/>
    <property type="match status" value="1"/>
</dbReference>
<evidence type="ECO:0000256" key="8">
    <source>
        <dbReference type="SAM" id="MobiDB-lite"/>
    </source>
</evidence>
<evidence type="ECO:0000313" key="11">
    <source>
        <dbReference type="EMBL" id="SPR00073.1"/>
    </source>
</evidence>
<dbReference type="InterPro" id="IPR036285">
    <property type="entry name" value="PRP4-like_sf"/>
</dbReference>
<keyword evidence="11" id="KW-0496">Mitochondrion</keyword>
<geneLocation type="mitochondrion" evidence="11"/>
<feature type="domain" description="Pre-mRNA processing factor 4 (PRP4)-like" evidence="10">
    <location>
        <begin position="88"/>
        <end position="114"/>
    </location>
</feature>
<organism evidence="11 12">
    <name type="scientific">Plasmodiophora brassicae</name>
    <name type="common">Clubroot disease agent</name>
    <dbReference type="NCBI Taxonomy" id="37360"/>
    <lineage>
        <taxon>Eukaryota</taxon>
        <taxon>Sar</taxon>
        <taxon>Rhizaria</taxon>
        <taxon>Endomyxa</taxon>
        <taxon>Phytomyxea</taxon>
        <taxon>Plasmodiophorida</taxon>
        <taxon>Plasmodiophoridae</taxon>
        <taxon>Plasmodiophora</taxon>
    </lineage>
</organism>
<dbReference type="SUPFAM" id="SSF158230">
    <property type="entry name" value="PRP4-like"/>
    <property type="match status" value="1"/>
</dbReference>
<evidence type="ECO:0000313" key="12">
    <source>
        <dbReference type="Proteomes" id="UP000290189"/>
    </source>
</evidence>
<dbReference type="AlphaFoldDB" id="A0A3P3YIN9"/>
<dbReference type="SUPFAM" id="SSF47938">
    <property type="entry name" value="Functional domain of the splicing factor Prp18"/>
    <property type="match status" value="1"/>
</dbReference>
<keyword evidence="7" id="KW-0539">Nucleus</keyword>
<evidence type="ECO:0000259" key="10">
    <source>
        <dbReference type="Pfam" id="PF08799"/>
    </source>
</evidence>
<keyword evidence="5" id="KW-0747">Spliceosome</keyword>
<feature type="region of interest" description="Disordered" evidence="8">
    <location>
        <begin position="18"/>
        <end position="78"/>
    </location>
</feature>
<comment type="subcellular location">
    <subcellularLocation>
        <location evidence="1">Nucleus</location>
    </subcellularLocation>
</comment>
<dbReference type="Pfam" id="PF02840">
    <property type="entry name" value="Prp18"/>
    <property type="match status" value="1"/>
</dbReference>
<keyword evidence="6" id="KW-0508">mRNA splicing</keyword>
<dbReference type="Proteomes" id="UP000290189">
    <property type="component" value="Unassembled WGS sequence"/>
</dbReference>
<dbReference type="Gene3D" id="4.10.280.110">
    <property type="entry name" value="Pre-mRNA processing factor 4 domain"/>
    <property type="match status" value="1"/>
</dbReference>
<feature type="domain" description="Prp18" evidence="9">
    <location>
        <begin position="211"/>
        <end position="310"/>
    </location>
</feature>
<protein>
    <recommendedName>
        <fullName evidence="3">Pre-mRNA-splicing factor 18</fullName>
    </recommendedName>
</protein>
<evidence type="ECO:0000256" key="5">
    <source>
        <dbReference type="ARBA" id="ARBA00022728"/>
    </source>
</evidence>
<evidence type="ECO:0000256" key="3">
    <source>
        <dbReference type="ARBA" id="ARBA00018242"/>
    </source>
</evidence>
<reference evidence="11 12" key="1">
    <citation type="submission" date="2018-03" db="EMBL/GenBank/DDBJ databases">
        <authorList>
            <person name="Fogelqvist J."/>
        </authorList>
    </citation>
    <scope>NUCLEOTIDE SEQUENCE [LARGE SCALE GENOMIC DNA]</scope>
</reference>
<keyword evidence="4" id="KW-0507">mRNA processing</keyword>
<gene>
    <name evidence="11" type="ORF">PLBR_LOCUS7288</name>
</gene>